<comment type="catalytic activity">
    <reaction evidence="8">
        <text>L-seryl-[protein] + ATP = O-phospho-L-seryl-[protein] + ADP + H(+)</text>
        <dbReference type="Rhea" id="RHEA:17989"/>
        <dbReference type="Rhea" id="RHEA-COMP:9863"/>
        <dbReference type="Rhea" id="RHEA-COMP:11604"/>
        <dbReference type="ChEBI" id="CHEBI:15378"/>
        <dbReference type="ChEBI" id="CHEBI:29999"/>
        <dbReference type="ChEBI" id="CHEBI:30616"/>
        <dbReference type="ChEBI" id="CHEBI:83421"/>
        <dbReference type="ChEBI" id="CHEBI:456216"/>
        <dbReference type="EC" id="2.7.11.1"/>
    </reaction>
</comment>
<organism evidence="10 11">
    <name type="scientific">Streblomastix strix</name>
    <dbReference type="NCBI Taxonomy" id="222440"/>
    <lineage>
        <taxon>Eukaryota</taxon>
        <taxon>Metamonada</taxon>
        <taxon>Preaxostyla</taxon>
        <taxon>Oxymonadida</taxon>
        <taxon>Streblomastigidae</taxon>
        <taxon>Streblomastix</taxon>
    </lineage>
</organism>
<dbReference type="Gene3D" id="3.30.200.20">
    <property type="entry name" value="Phosphorylase Kinase, domain 1"/>
    <property type="match status" value="1"/>
</dbReference>
<evidence type="ECO:0000256" key="4">
    <source>
        <dbReference type="ARBA" id="ARBA00022741"/>
    </source>
</evidence>
<gene>
    <name evidence="10" type="ORF">EZS28_038395</name>
</gene>
<keyword evidence="5" id="KW-0418">Kinase</keyword>
<dbReference type="Pfam" id="PF00069">
    <property type="entry name" value="Pkinase"/>
    <property type="match status" value="1"/>
</dbReference>
<evidence type="ECO:0000256" key="2">
    <source>
        <dbReference type="ARBA" id="ARBA00022527"/>
    </source>
</evidence>
<keyword evidence="2" id="KW-0723">Serine/threonine-protein kinase</keyword>
<sequence>MDHYEYYDIVDQLSGGAFGKTYLVKLKSTGVLYVMKKVDYLRQEDKTRADSEVEQMRRLASPFTVRLICSFQDRIELCMIMEYCEKGDLRKVISDLQKLP</sequence>
<dbReference type="EC" id="2.7.11.1" evidence="1"/>
<dbReference type="Proteomes" id="UP000324800">
    <property type="component" value="Unassembled WGS sequence"/>
</dbReference>
<feature type="domain" description="Protein kinase" evidence="9">
    <location>
        <begin position="7"/>
        <end position="100"/>
    </location>
</feature>
<reference evidence="10 11" key="1">
    <citation type="submission" date="2019-03" db="EMBL/GenBank/DDBJ databases">
        <title>Single cell metagenomics reveals metabolic interactions within the superorganism composed of flagellate Streblomastix strix and complex community of Bacteroidetes bacteria on its surface.</title>
        <authorList>
            <person name="Treitli S.C."/>
            <person name="Kolisko M."/>
            <person name="Husnik F."/>
            <person name="Keeling P."/>
            <person name="Hampl V."/>
        </authorList>
    </citation>
    <scope>NUCLEOTIDE SEQUENCE [LARGE SCALE GENOMIC DNA]</scope>
    <source>
        <strain evidence="10">ST1C</strain>
    </source>
</reference>
<dbReference type="EMBL" id="SNRW01019763">
    <property type="protein sequence ID" value="KAA6366078.1"/>
    <property type="molecule type" value="Genomic_DNA"/>
</dbReference>
<name>A0A5J4U6X5_9EUKA</name>
<dbReference type="SUPFAM" id="SSF56112">
    <property type="entry name" value="Protein kinase-like (PK-like)"/>
    <property type="match status" value="1"/>
</dbReference>
<evidence type="ECO:0000256" key="3">
    <source>
        <dbReference type="ARBA" id="ARBA00022679"/>
    </source>
</evidence>
<dbReference type="AlphaFoldDB" id="A0A5J4U6X5"/>
<keyword evidence="6" id="KW-0067">ATP-binding</keyword>
<evidence type="ECO:0000256" key="8">
    <source>
        <dbReference type="ARBA" id="ARBA00048679"/>
    </source>
</evidence>
<proteinExistence type="predicted"/>
<dbReference type="PANTHER" id="PTHR44899">
    <property type="entry name" value="CAMK FAMILY PROTEIN KINASE"/>
    <property type="match status" value="1"/>
</dbReference>
<evidence type="ECO:0000256" key="5">
    <source>
        <dbReference type="ARBA" id="ARBA00022777"/>
    </source>
</evidence>
<accession>A0A5J4U6X5</accession>
<evidence type="ECO:0000313" key="10">
    <source>
        <dbReference type="EMBL" id="KAA6366078.1"/>
    </source>
</evidence>
<dbReference type="InterPro" id="IPR051131">
    <property type="entry name" value="NEK_Ser/Thr_kinase_NIMA"/>
</dbReference>
<feature type="non-terminal residue" evidence="10">
    <location>
        <position position="100"/>
    </location>
</feature>
<keyword evidence="3" id="KW-0808">Transferase</keyword>
<dbReference type="GO" id="GO:0004674">
    <property type="term" value="F:protein serine/threonine kinase activity"/>
    <property type="evidence" value="ECO:0007669"/>
    <property type="project" value="UniProtKB-KW"/>
</dbReference>
<dbReference type="GO" id="GO:0005524">
    <property type="term" value="F:ATP binding"/>
    <property type="evidence" value="ECO:0007669"/>
    <property type="project" value="UniProtKB-KW"/>
</dbReference>
<comment type="caution">
    <text evidence="10">The sequence shown here is derived from an EMBL/GenBank/DDBJ whole genome shotgun (WGS) entry which is preliminary data.</text>
</comment>
<evidence type="ECO:0000256" key="7">
    <source>
        <dbReference type="ARBA" id="ARBA00047899"/>
    </source>
</evidence>
<dbReference type="OrthoDB" id="10252171at2759"/>
<evidence type="ECO:0000256" key="6">
    <source>
        <dbReference type="ARBA" id="ARBA00022840"/>
    </source>
</evidence>
<dbReference type="PANTHER" id="PTHR44899:SF3">
    <property type="entry name" value="SERINE_THREONINE-PROTEIN KINASE NEK1"/>
    <property type="match status" value="1"/>
</dbReference>
<evidence type="ECO:0000256" key="1">
    <source>
        <dbReference type="ARBA" id="ARBA00012513"/>
    </source>
</evidence>
<evidence type="ECO:0000259" key="9">
    <source>
        <dbReference type="PROSITE" id="PS50011"/>
    </source>
</evidence>
<comment type="catalytic activity">
    <reaction evidence="7">
        <text>L-threonyl-[protein] + ATP = O-phospho-L-threonyl-[protein] + ADP + H(+)</text>
        <dbReference type="Rhea" id="RHEA:46608"/>
        <dbReference type="Rhea" id="RHEA-COMP:11060"/>
        <dbReference type="Rhea" id="RHEA-COMP:11605"/>
        <dbReference type="ChEBI" id="CHEBI:15378"/>
        <dbReference type="ChEBI" id="CHEBI:30013"/>
        <dbReference type="ChEBI" id="CHEBI:30616"/>
        <dbReference type="ChEBI" id="CHEBI:61977"/>
        <dbReference type="ChEBI" id="CHEBI:456216"/>
        <dbReference type="EC" id="2.7.11.1"/>
    </reaction>
</comment>
<dbReference type="PROSITE" id="PS50011">
    <property type="entry name" value="PROTEIN_KINASE_DOM"/>
    <property type="match status" value="1"/>
</dbReference>
<protein>
    <recommendedName>
        <fullName evidence="1">non-specific serine/threonine protein kinase</fullName>
        <ecNumber evidence="1">2.7.11.1</ecNumber>
    </recommendedName>
</protein>
<dbReference type="InterPro" id="IPR000719">
    <property type="entry name" value="Prot_kinase_dom"/>
</dbReference>
<keyword evidence="4" id="KW-0547">Nucleotide-binding</keyword>
<evidence type="ECO:0000313" key="11">
    <source>
        <dbReference type="Proteomes" id="UP000324800"/>
    </source>
</evidence>
<dbReference type="InterPro" id="IPR011009">
    <property type="entry name" value="Kinase-like_dom_sf"/>
</dbReference>